<evidence type="ECO:0000313" key="3">
    <source>
        <dbReference type="Proteomes" id="UP000322873"/>
    </source>
</evidence>
<feature type="compositionally biased region" description="Polar residues" evidence="1">
    <location>
        <begin position="57"/>
        <end position="71"/>
    </location>
</feature>
<protein>
    <submittedName>
        <fullName evidence="2">Uncharacterized protein</fullName>
    </submittedName>
</protein>
<name>A0A5M9JMP2_MONFR</name>
<evidence type="ECO:0000256" key="1">
    <source>
        <dbReference type="SAM" id="MobiDB-lite"/>
    </source>
</evidence>
<feature type="compositionally biased region" description="Polar residues" evidence="1">
    <location>
        <begin position="149"/>
        <end position="161"/>
    </location>
</feature>
<gene>
    <name evidence="2" type="ORF">EYC84_000149</name>
</gene>
<dbReference type="Proteomes" id="UP000322873">
    <property type="component" value="Unassembled WGS sequence"/>
</dbReference>
<feature type="compositionally biased region" description="Polar residues" evidence="1">
    <location>
        <begin position="18"/>
        <end position="44"/>
    </location>
</feature>
<proteinExistence type="predicted"/>
<feature type="compositionally biased region" description="Polar residues" evidence="1">
    <location>
        <begin position="187"/>
        <end position="230"/>
    </location>
</feature>
<dbReference type="VEuPathDB" id="FungiDB:MFRU_011g01890"/>
<feature type="region of interest" description="Disordered" evidence="1">
    <location>
        <begin position="1"/>
        <end position="254"/>
    </location>
</feature>
<feature type="region of interest" description="Disordered" evidence="1">
    <location>
        <begin position="279"/>
        <end position="348"/>
    </location>
</feature>
<evidence type="ECO:0000313" key="2">
    <source>
        <dbReference type="EMBL" id="KAA8570754.1"/>
    </source>
</evidence>
<keyword evidence="3" id="KW-1185">Reference proteome</keyword>
<sequence length="348" mass="38077">MGLRSGLDVGAKELEGEIQSQPPGTSGTRTDMEEQNFTDFSSNRAEIGSPRRRSGSPLESVTSPHQSSNGDSRPGSLLSAQYEEYQTAPYRAIAPAPYPQATYSTPSSSSYQTPYSESSIQPPFPTRTSSQQHTNTNLSESSYHPYLQPYTTSSQESINSSPPYPNPPPPAVPTPPPASHHRYPPSYISQYTAQSSAQPNQAYLNSIQPQQTYNPLQTQPLATALPQSEQPDPWTPLAYTSPPESRKRRASETDVVLCMGGGNADWEYKDKMREELDNLEAELGNKRVGEEGRKRRRKRQGRGEESGNAHGHGSGRRWSGDDDGDEHQGHGGMGVGMGMGIEAPRANR</sequence>
<feature type="compositionally biased region" description="Gly residues" evidence="1">
    <location>
        <begin position="330"/>
        <end position="339"/>
    </location>
</feature>
<dbReference type="AlphaFoldDB" id="A0A5M9JMP2"/>
<organism evidence="2 3">
    <name type="scientific">Monilinia fructicola</name>
    <name type="common">Brown rot fungus</name>
    <name type="synonym">Ciboria fructicola</name>
    <dbReference type="NCBI Taxonomy" id="38448"/>
    <lineage>
        <taxon>Eukaryota</taxon>
        <taxon>Fungi</taxon>
        <taxon>Dikarya</taxon>
        <taxon>Ascomycota</taxon>
        <taxon>Pezizomycotina</taxon>
        <taxon>Leotiomycetes</taxon>
        <taxon>Helotiales</taxon>
        <taxon>Sclerotiniaceae</taxon>
        <taxon>Monilinia</taxon>
    </lineage>
</organism>
<comment type="caution">
    <text evidence="2">The sequence shown here is derived from an EMBL/GenBank/DDBJ whole genome shotgun (WGS) entry which is preliminary data.</text>
</comment>
<feature type="compositionally biased region" description="Polar residues" evidence="1">
    <location>
        <begin position="126"/>
        <end position="142"/>
    </location>
</feature>
<feature type="compositionally biased region" description="Low complexity" evidence="1">
    <location>
        <begin position="88"/>
        <end position="119"/>
    </location>
</feature>
<reference evidence="2 3" key="1">
    <citation type="submission" date="2019-06" db="EMBL/GenBank/DDBJ databases">
        <title>Genome Sequence of the Brown Rot Fungal Pathogen Monilinia fructicola.</title>
        <authorList>
            <person name="De Miccolis Angelini R.M."/>
            <person name="Landi L."/>
            <person name="Abate D."/>
            <person name="Pollastro S."/>
            <person name="Romanazzi G."/>
            <person name="Faretra F."/>
        </authorList>
    </citation>
    <scope>NUCLEOTIDE SEQUENCE [LARGE SCALE GENOMIC DNA]</scope>
    <source>
        <strain evidence="2 3">Mfrc123</strain>
    </source>
</reference>
<accession>A0A5M9JMP2</accession>
<dbReference type="EMBL" id="VICG01000006">
    <property type="protein sequence ID" value="KAA8570754.1"/>
    <property type="molecule type" value="Genomic_DNA"/>
</dbReference>
<feature type="compositionally biased region" description="Basic and acidic residues" evidence="1">
    <location>
        <begin position="283"/>
        <end position="293"/>
    </location>
</feature>
<feature type="compositionally biased region" description="Pro residues" evidence="1">
    <location>
        <begin position="162"/>
        <end position="178"/>
    </location>
</feature>